<dbReference type="EMBL" id="BMAT01008189">
    <property type="protein sequence ID" value="GFR79868.1"/>
    <property type="molecule type" value="Genomic_DNA"/>
</dbReference>
<reference evidence="1 2" key="1">
    <citation type="journal article" date="2021" name="Elife">
        <title>Chloroplast acquisition without the gene transfer in kleptoplastic sea slugs, Plakobranchus ocellatus.</title>
        <authorList>
            <person name="Maeda T."/>
            <person name="Takahashi S."/>
            <person name="Yoshida T."/>
            <person name="Shimamura S."/>
            <person name="Takaki Y."/>
            <person name="Nagai Y."/>
            <person name="Toyoda A."/>
            <person name="Suzuki Y."/>
            <person name="Arimoto A."/>
            <person name="Ishii H."/>
            <person name="Satoh N."/>
            <person name="Nishiyama T."/>
            <person name="Hasebe M."/>
            <person name="Maruyama T."/>
            <person name="Minagawa J."/>
            <person name="Obokata J."/>
            <person name="Shigenobu S."/>
        </authorList>
    </citation>
    <scope>NUCLEOTIDE SEQUENCE [LARGE SCALE GENOMIC DNA]</scope>
</reference>
<sequence length="89" mass="10563">MNPQGECELHSRHVASLVKKGKKYILIRWYYYKSFPGLGQRPSPPELPLRDGDQAKVSCDDYNNGSCRWYDEWTYEHILDYQHQKINLS</sequence>
<organism evidence="1 2">
    <name type="scientific">Elysia marginata</name>
    <dbReference type="NCBI Taxonomy" id="1093978"/>
    <lineage>
        <taxon>Eukaryota</taxon>
        <taxon>Metazoa</taxon>
        <taxon>Spiralia</taxon>
        <taxon>Lophotrochozoa</taxon>
        <taxon>Mollusca</taxon>
        <taxon>Gastropoda</taxon>
        <taxon>Heterobranchia</taxon>
        <taxon>Euthyneura</taxon>
        <taxon>Panpulmonata</taxon>
        <taxon>Sacoglossa</taxon>
        <taxon>Placobranchoidea</taxon>
        <taxon>Plakobranchidae</taxon>
        <taxon>Elysia</taxon>
    </lineage>
</organism>
<dbReference type="AlphaFoldDB" id="A0AAV4G2C4"/>
<protein>
    <submittedName>
        <fullName evidence="1">Prolyl 4-hydroxylase subunit alpha-2</fullName>
    </submittedName>
</protein>
<evidence type="ECO:0000313" key="1">
    <source>
        <dbReference type="EMBL" id="GFR79868.1"/>
    </source>
</evidence>
<name>A0AAV4G2C4_9GAST</name>
<accession>A0AAV4G2C4</accession>
<proteinExistence type="predicted"/>
<keyword evidence="2" id="KW-1185">Reference proteome</keyword>
<gene>
    <name evidence="1" type="ORF">ElyMa_004032300</name>
</gene>
<dbReference type="Proteomes" id="UP000762676">
    <property type="component" value="Unassembled WGS sequence"/>
</dbReference>
<evidence type="ECO:0000313" key="2">
    <source>
        <dbReference type="Proteomes" id="UP000762676"/>
    </source>
</evidence>
<comment type="caution">
    <text evidence="1">The sequence shown here is derived from an EMBL/GenBank/DDBJ whole genome shotgun (WGS) entry which is preliminary data.</text>
</comment>